<evidence type="ECO:0000256" key="1">
    <source>
        <dbReference type="ARBA" id="ARBA00022432"/>
    </source>
</evidence>
<dbReference type="PANTHER" id="PTHR11469:SF1">
    <property type="entry name" value="GLUCOSE-6-PHOSPHATE ISOMERASE"/>
    <property type="match status" value="1"/>
</dbReference>
<dbReference type="GO" id="GO:0051156">
    <property type="term" value="P:glucose 6-phosphate metabolic process"/>
    <property type="evidence" value="ECO:0007669"/>
    <property type="project" value="TreeGrafter"/>
</dbReference>
<dbReference type="PANTHER" id="PTHR11469">
    <property type="entry name" value="GLUCOSE-6-PHOSPHATE ISOMERASE"/>
    <property type="match status" value="1"/>
</dbReference>
<dbReference type="GO" id="GO:0048029">
    <property type="term" value="F:monosaccharide binding"/>
    <property type="evidence" value="ECO:0007669"/>
    <property type="project" value="TreeGrafter"/>
</dbReference>
<protein>
    <recommendedName>
        <fullName evidence="5">Glucose-6-phosphate isomerase</fullName>
    </recommendedName>
</protein>
<name>X1V2T4_9ZZZZ</name>
<dbReference type="InterPro" id="IPR001672">
    <property type="entry name" value="G6P_Isomerase"/>
</dbReference>
<dbReference type="Pfam" id="PF00342">
    <property type="entry name" value="PGI"/>
    <property type="match status" value="1"/>
</dbReference>
<keyword evidence="2" id="KW-0324">Glycolysis</keyword>
<dbReference type="InterPro" id="IPR035476">
    <property type="entry name" value="SIS_PGI_1"/>
</dbReference>
<dbReference type="InterPro" id="IPR046348">
    <property type="entry name" value="SIS_dom_sf"/>
</dbReference>
<dbReference type="CDD" id="cd05015">
    <property type="entry name" value="SIS_PGI_1"/>
    <property type="match status" value="1"/>
</dbReference>
<sequence length="207" mass="24031">MKEMWKNKNWKKKMEIKLDFRNIMEDVIGSEHGISEKDIDNIKEKIFKAHKSFLNDRKSGKLGFYQLPYQKKEVSEVLEISEDIKIKFDNFVVLGIGGSALGNITLHNALNHRYYNLLSKRDRKGCPRIFFLDNIDPVWIRELIEIIDINKTIFNVITKSGSTSETIANFLIFLNLLKTSVGKDWKDHIIITTDPDKGDLKKLASEE</sequence>
<organism evidence="4">
    <name type="scientific">marine sediment metagenome</name>
    <dbReference type="NCBI Taxonomy" id="412755"/>
    <lineage>
        <taxon>unclassified sequences</taxon>
        <taxon>metagenomes</taxon>
        <taxon>ecological metagenomes</taxon>
    </lineage>
</organism>
<dbReference type="SUPFAM" id="SSF53697">
    <property type="entry name" value="SIS domain"/>
    <property type="match status" value="1"/>
</dbReference>
<evidence type="ECO:0000256" key="2">
    <source>
        <dbReference type="ARBA" id="ARBA00023152"/>
    </source>
</evidence>
<dbReference type="EMBL" id="BARW01019747">
    <property type="protein sequence ID" value="GAI98949.1"/>
    <property type="molecule type" value="Genomic_DNA"/>
</dbReference>
<dbReference type="AlphaFoldDB" id="X1V2T4"/>
<dbReference type="Gene3D" id="3.40.50.10490">
    <property type="entry name" value="Glucose-6-phosphate isomerase like protein, domain 1"/>
    <property type="match status" value="1"/>
</dbReference>
<dbReference type="GO" id="GO:0004347">
    <property type="term" value="F:glucose-6-phosphate isomerase activity"/>
    <property type="evidence" value="ECO:0007669"/>
    <property type="project" value="InterPro"/>
</dbReference>
<keyword evidence="1" id="KW-0312">Gluconeogenesis</keyword>
<evidence type="ECO:0000256" key="3">
    <source>
        <dbReference type="ARBA" id="ARBA00023235"/>
    </source>
</evidence>
<evidence type="ECO:0008006" key="5">
    <source>
        <dbReference type="Google" id="ProtNLM"/>
    </source>
</evidence>
<evidence type="ECO:0000313" key="4">
    <source>
        <dbReference type="EMBL" id="GAI98949.1"/>
    </source>
</evidence>
<feature type="non-terminal residue" evidence="4">
    <location>
        <position position="207"/>
    </location>
</feature>
<keyword evidence="3" id="KW-0413">Isomerase</keyword>
<gene>
    <name evidence="4" type="ORF">S12H4_33500</name>
</gene>
<reference evidence="4" key="1">
    <citation type="journal article" date="2014" name="Front. Microbiol.">
        <title>High frequency of phylogenetically diverse reductive dehalogenase-homologous genes in deep subseafloor sedimentary metagenomes.</title>
        <authorList>
            <person name="Kawai M."/>
            <person name="Futagami T."/>
            <person name="Toyoda A."/>
            <person name="Takaki Y."/>
            <person name="Nishi S."/>
            <person name="Hori S."/>
            <person name="Arai W."/>
            <person name="Tsubouchi T."/>
            <person name="Morono Y."/>
            <person name="Uchiyama I."/>
            <person name="Ito T."/>
            <person name="Fujiyama A."/>
            <person name="Inagaki F."/>
            <person name="Takami H."/>
        </authorList>
    </citation>
    <scope>NUCLEOTIDE SEQUENCE</scope>
    <source>
        <strain evidence="4">Expedition CK06-06</strain>
    </source>
</reference>
<proteinExistence type="predicted"/>
<dbReference type="PROSITE" id="PS51463">
    <property type="entry name" value="P_GLUCOSE_ISOMERASE_3"/>
    <property type="match status" value="1"/>
</dbReference>
<dbReference type="GO" id="GO:0006094">
    <property type="term" value="P:gluconeogenesis"/>
    <property type="evidence" value="ECO:0007669"/>
    <property type="project" value="UniProtKB-KW"/>
</dbReference>
<comment type="caution">
    <text evidence="4">The sequence shown here is derived from an EMBL/GenBank/DDBJ whole genome shotgun (WGS) entry which is preliminary data.</text>
</comment>
<dbReference type="GO" id="GO:0097367">
    <property type="term" value="F:carbohydrate derivative binding"/>
    <property type="evidence" value="ECO:0007669"/>
    <property type="project" value="InterPro"/>
</dbReference>
<dbReference type="GO" id="GO:0005829">
    <property type="term" value="C:cytosol"/>
    <property type="evidence" value="ECO:0007669"/>
    <property type="project" value="TreeGrafter"/>
</dbReference>
<dbReference type="GO" id="GO:0006096">
    <property type="term" value="P:glycolytic process"/>
    <property type="evidence" value="ECO:0007669"/>
    <property type="project" value="UniProtKB-KW"/>
</dbReference>
<accession>X1V2T4</accession>